<feature type="region of interest" description="Disordered" evidence="1">
    <location>
        <begin position="123"/>
        <end position="272"/>
    </location>
</feature>
<dbReference type="OrthoDB" id="3596986at2759"/>
<feature type="compositionally biased region" description="Polar residues" evidence="1">
    <location>
        <begin position="156"/>
        <end position="204"/>
    </location>
</feature>
<feature type="compositionally biased region" description="Low complexity" evidence="1">
    <location>
        <begin position="58"/>
        <end position="95"/>
    </location>
</feature>
<proteinExistence type="predicted"/>
<dbReference type="InterPro" id="IPR013951">
    <property type="entry name" value="Rxt3"/>
</dbReference>
<dbReference type="EMBL" id="QEAO01000006">
    <property type="protein sequence ID" value="TPX35921.1"/>
    <property type="molecule type" value="Genomic_DNA"/>
</dbReference>
<dbReference type="GeneID" id="42002971"/>
<feature type="compositionally biased region" description="Low complexity" evidence="1">
    <location>
        <begin position="252"/>
        <end position="264"/>
    </location>
</feature>
<evidence type="ECO:0000313" key="3">
    <source>
        <dbReference type="Proteomes" id="UP000319731"/>
    </source>
</evidence>
<dbReference type="STRING" id="1806994.A0A507C8S3"/>
<feature type="compositionally biased region" description="Polar residues" evidence="1">
    <location>
        <begin position="559"/>
        <end position="569"/>
    </location>
</feature>
<dbReference type="Proteomes" id="UP000319731">
    <property type="component" value="Unassembled WGS sequence"/>
</dbReference>
<feature type="compositionally biased region" description="Polar residues" evidence="1">
    <location>
        <begin position="1"/>
        <end position="30"/>
    </location>
</feature>
<feature type="region of interest" description="Disordered" evidence="1">
    <location>
        <begin position="1"/>
        <end position="105"/>
    </location>
</feature>
<feature type="region of interest" description="Disordered" evidence="1">
    <location>
        <begin position="551"/>
        <end position="623"/>
    </location>
</feature>
<name>A0A507C8S3_9FUNG</name>
<evidence type="ECO:0008006" key="4">
    <source>
        <dbReference type="Google" id="ProtNLM"/>
    </source>
</evidence>
<dbReference type="SUPFAM" id="SSF69848">
    <property type="entry name" value="LCCL domain"/>
    <property type="match status" value="1"/>
</dbReference>
<dbReference type="RefSeq" id="XP_031026306.1">
    <property type="nucleotide sequence ID" value="XM_031167674.1"/>
</dbReference>
<dbReference type="Pfam" id="PF08642">
    <property type="entry name" value="Rxt3"/>
    <property type="match status" value="1"/>
</dbReference>
<evidence type="ECO:0000256" key="1">
    <source>
        <dbReference type="SAM" id="MobiDB-lite"/>
    </source>
</evidence>
<gene>
    <name evidence="2" type="ORF">SmJEL517_g01746</name>
</gene>
<dbReference type="Gene3D" id="2.170.130.20">
    <property type="entry name" value="LCCL-like domain"/>
    <property type="match status" value="1"/>
</dbReference>
<comment type="caution">
    <text evidence="2">The sequence shown here is derived from an EMBL/GenBank/DDBJ whole genome shotgun (WGS) entry which is preliminary data.</text>
</comment>
<evidence type="ECO:0000313" key="2">
    <source>
        <dbReference type="EMBL" id="TPX35921.1"/>
    </source>
</evidence>
<dbReference type="AlphaFoldDB" id="A0A507C8S3"/>
<keyword evidence="3" id="KW-1185">Reference proteome</keyword>
<protein>
    <recommendedName>
        <fullName evidence="4">Histone deacetylation protein Rxt3</fullName>
    </recommendedName>
</protein>
<sequence>METNNQTFPQRTVQQSIIPTKPSQPVQTLLSPAGFPPFRSGTVPKEPSPLYSTPPPASNQSTSSTTTTTQGSSNNAVSSNSSNSTTTTNAPSTASHPPIPSTHNVMPHTMAAFTIPSNTQSTAIGLAPSLLPPPPSQQHSNNIYSQSPQHHPQQPAQIKTGSNHLSGTGSPLPPHQQQRNTNNTGYTNTSAGNTRDQQHLSPGSASMPATTAPQPTANPFASSQQPSIYAAPPLKKDAAPAPFGARGRIGVPQNNSSSSSNNTSPLPPIPISPYTTAVSANMSSIQNMAQSNSNKGYRVAHAMDQAMYDDESQMMMTNSHSGVMSHHPATSASNSSLIPRQVHEDHIVSEEEAAWNKKRKAIPQEETLGQFLGLPKQQLHQFQLQQDDRKKRKVGDVVVINDDSLCKIPDGVTEKFLGHVVYTGATVRGSNMKQFLLPPFSTRDHYATIEVRVPAKYLSVKDNIAVANMAVWGTNVYTDDSDVVAMAVHAGFFRPYDGVKVDGAGAKSEPNSAAGVKAEVKAEVKQESHVANDAKEDAKSADALNDIVGVGTRSDDKQANNVNNSSSKALKNGTPTPPQQSEPVYNLFEVQPPSPTIPKQRLLPPPPSEPIQGEFNPKTNTPSHDISVTLRILPQLLHYYPSMRHGITSRGWGSSHDGESLRVESVTIIKDRPPVDSSGRKTGSKEWNVFARAVALDMLGVSSNNSPQPMTRPQEGWETEYSLGGGVTVVFSPLTGVACLKYAAKILLDWPPHLRDLYAAIQNPVYGQVVSVDGDSADGFSRAEVRHAGSEGWPYWRLKLNRGDVLCIEDSDNKGYIIKLESATQKIILHEQGGAAATADQDDASSSNKKKDVKGITCEQLRWEPEGLYIMNGGGVSNPPTLIAAERVYWKSRLSAAEASL</sequence>
<organism evidence="2 3">
    <name type="scientific">Synchytrium microbalum</name>
    <dbReference type="NCBI Taxonomy" id="1806994"/>
    <lineage>
        <taxon>Eukaryota</taxon>
        <taxon>Fungi</taxon>
        <taxon>Fungi incertae sedis</taxon>
        <taxon>Chytridiomycota</taxon>
        <taxon>Chytridiomycota incertae sedis</taxon>
        <taxon>Chytridiomycetes</taxon>
        <taxon>Synchytriales</taxon>
        <taxon>Synchytriaceae</taxon>
        <taxon>Synchytrium</taxon>
    </lineage>
</organism>
<feature type="compositionally biased region" description="Low complexity" evidence="1">
    <location>
        <begin position="208"/>
        <end position="217"/>
    </location>
</feature>
<feature type="compositionally biased region" description="Low complexity" evidence="1">
    <location>
        <begin position="145"/>
        <end position="155"/>
    </location>
</feature>
<reference evidence="2 3" key="1">
    <citation type="journal article" date="2019" name="Sci. Rep.">
        <title>Comparative genomics of chytrid fungi reveal insights into the obligate biotrophic and pathogenic lifestyle of Synchytrium endobioticum.</title>
        <authorList>
            <person name="van de Vossenberg B.T.L.H."/>
            <person name="Warris S."/>
            <person name="Nguyen H.D.T."/>
            <person name="van Gent-Pelzer M.P.E."/>
            <person name="Joly D.L."/>
            <person name="van de Geest H.C."/>
            <person name="Bonants P.J.M."/>
            <person name="Smith D.S."/>
            <person name="Levesque C.A."/>
            <person name="van der Lee T.A.J."/>
        </authorList>
    </citation>
    <scope>NUCLEOTIDE SEQUENCE [LARGE SCALE GENOMIC DNA]</scope>
    <source>
        <strain evidence="2 3">JEL517</strain>
    </source>
</reference>
<accession>A0A507C8S3</accession>
<dbReference type="InterPro" id="IPR036609">
    <property type="entry name" value="LCCL_sf"/>
</dbReference>